<dbReference type="InterPro" id="IPR036525">
    <property type="entry name" value="Tubulin/FtsZ_GTPase_sf"/>
</dbReference>
<gene>
    <name evidence="6" type="ORF">M569_11949</name>
</gene>
<dbReference type="GO" id="GO:0005739">
    <property type="term" value="C:mitochondrion"/>
    <property type="evidence" value="ECO:0007669"/>
    <property type="project" value="UniProtKB-SubCell"/>
</dbReference>
<dbReference type="AlphaFoldDB" id="S8C7Y2"/>
<dbReference type="OrthoDB" id="271881at2759"/>
<dbReference type="EMBL" id="AUSU01005859">
    <property type="protein sequence ID" value="EPS62835.1"/>
    <property type="molecule type" value="Genomic_DNA"/>
</dbReference>
<dbReference type="Gene3D" id="3.40.50.1440">
    <property type="entry name" value="Tubulin/FtsZ, GTPase domain"/>
    <property type="match status" value="1"/>
</dbReference>
<comment type="similarity">
    <text evidence="2">Belongs to the misato family.</text>
</comment>
<dbReference type="SUPFAM" id="SSF52490">
    <property type="entry name" value="Tubulin nucleotide-binding domain-like"/>
    <property type="match status" value="1"/>
</dbReference>
<comment type="caution">
    <text evidence="6">The sequence shown here is derived from an EMBL/GenBank/DDBJ whole genome shotgun (WGS) entry which is preliminary data.</text>
</comment>
<comment type="subcellular location">
    <subcellularLocation>
        <location evidence="1">Mitochondrion</location>
    </subcellularLocation>
</comment>
<evidence type="ECO:0000256" key="1">
    <source>
        <dbReference type="ARBA" id="ARBA00004173"/>
    </source>
</evidence>
<evidence type="ECO:0000256" key="2">
    <source>
        <dbReference type="ARBA" id="ARBA00008507"/>
    </source>
</evidence>
<dbReference type="PANTHER" id="PTHR13391">
    <property type="entry name" value="MITOCHONDRIAL DISTRIBUTION REGULATOR MISATO"/>
    <property type="match status" value="1"/>
</dbReference>
<dbReference type="Pfam" id="PF10644">
    <property type="entry name" value="Misat_Tub_SegII"/>
    <property type="match status" value="1"/>
</dbReference>
<feature type="non-terminal residue" evidence="6">
    <location>
        <position position="558"/>
    </location>
</feature>
<dbReference type="CDD" id="cd06060">
    <property type="entry name" value="misato"/>
    <property type="match status" value="1"/>
</dbReference>
<feature type="domain" description="Misato Segment II tubulin-like" evidence="4">
    <location>
        <begin position="2"/>
        <end position="118"/>
    </location>
</feature>
<reference evidence="6 7" key="1">
    <citation type="journal article" date="2013" name="BMC Genomics">
        <title>The miniature genome of a carnivorous plant Genlisea aurea contains a low number of genes and short non-coding sequences.</title>
        <authorList>
            <person name="Leushkin E.V."/>
            <person name="Sutormin R.A."/>
            <person name="Nabieva E.R."/>
            <person name="Penin A.A."/>
            <person name="Kondrashov A.S."/>
            <person name="Logacheva M.D."/>
        </authorList>
    </citation>
    <scope>NUCLEOTIDE SEQUENCE [LARGE SCALE GENOMIC DNA]</scope>
</reference>
<protein>
    <recommendedName>
        <fullName evidence="8">Misato Segment II tubulin-like domain-containing protein</fullName>
    </recommendedName>
</protein>
<accession>S8C7Y2</accession>
<sequence length="558" mass="61948">MKEIVTIQVGSYANFVGSHFWNFQDELLGLAESDDNFKNHGLNMDVLYRTGETQQGILTYTPRLVSVDFQGSLGALSCHGTLYNRPTKASTDSSVWRGPVTTLASQPIKKNLFLQSLDSEENECANKSNCEGSSYSDDEIQDKSIVECLENEVQYWTDFSKVYFHPKSLYELHSFWSDFNDFSNYGIGREAFSTDSHAEDVNERLRFFVEECDLPQGIQFIVDDYGGFAGVAGEFLENIADEYTNIPVLLYNVRNSCSNNLDATNRKQAISRKLHDAVSFTTLSSFCQLIVPVGLPSLNTGRLAKYLTLEDQKPYHSSAIYASAICSMSLPSRIEPLCPSPHTFGSITINELTQMLAGQGRQNTVSILDIAMPAPPLSGGKRSHQIFLKNLQALSPDIDEGIEDIEALESIIVHGAFASGLKRASTSEVKYAVQDGYSKMEVKPKFYNVSVADCPLPIPLPFPSIFGSSIGEYGEEEVVHDPERLKRVDVKSVPMAARLRSSKAVLPFLEKRLDSLRGMGGSELFRNWGFGKEDVDEIAETLSSMVMRLKGGDDYDSD</sequence>
<dbReference type="InterPro" id="IPR049942">
    <property type="entry name" value="DML1/Misato"/>
</dbReference>
<dbReference type="Proteomes" id="UP000015453">
    <property type="component" value="Unassembled WGS sequence"/>
</dbReference>
<evidence type="ECO:0000256" key="3">
    <source>
        <dbReference type="ARBA" id="ARBA00023128"/>
    </source>
</evidence>
<evidence type="ECO:0000259" key="4">
    <source>
        <dbReference type="Pfam" id="PF10644"/>
    </source>
</evidence>
<dbReference type="Pfam" id="PF14881">
    <property type="entry name" value="Tubulin_3"/>
    <property type="match status" value="1"/>
</dbReference>
<evidence type="ECO:0000259" key="5">
    <source>
        <dbReference type="Pfam" id="PF14881"/>
    </source>
</evidence>
<keyword evidence="7" id="KW-1185">Reference proteome</keyword>
<name>S8C7Y2_9LAMI</name>
<dbReference type="GO" id="GO:0007005">
    <property type="term" value="P:mitochondrion organization"/>
    <property type="evidence" value="ECO:0007669"/>
    <property type="project" value="InterPro"/>
</dbReference>
<dbReference type="PANTHER" id="PTHR13391:SF0">
    <property type="entry name" value="PROTEIN MISATO HOMOLOG 1"/>
    <property type="match status" value="1"/>
</dbReference>
<feature type="domain" description="DML1/Misato tubulin" evidence="5">
    <location>
        <begin position="151"/>
        <end position="334"/>
    </location>
</feature>
<dbReference type="InterPro" id="IPR029209">
    <property type="entry name" value="DML1/Misato_tubulin"/>
</dbReference>
<dbReference type="InterPro" id="IPR019605">
    <property type="entry name" value="Misato_II_tubulin-like"/>
</dbReference>
<proteinExistence type="inferred from homology"/>
<evidence type="ECO:0008006" key="8">
    <source>
        <dbReference type="Google" id="ProtNLM"/>
    </source>
</evidence>
<evidence type="ECO:0000313" key="7">
    <source>
        <dbReference type="Proteomes" id="UP000015453"/>
    </source>
</evidence>
<keyword evidence="3" id="KW-0496">Mitochondrion</keyword>
<organism evidence="6 7">
    <name type="scientific">Genlisea aurea</name>
    <dbReference type="NCBI Taxonomy" id="192259"/>
    <lineage>
        <taxon>Eukaryota</taxon>
        <taxon>Viridiplantae</taxon>
        <taxon>Streptophyta</taxon>
        <taxon>Embryophyta</taxon>
        <taxon>Tracheophyta</taxon>
        <taxon>Spermatophyta</taxon>
        <taxon>Magnoliopsida</taxon>
        <taxon>eudicotyledons</taxon>
        <taxon>Gunneridae</taxon>
        <taxon>Pentapetalae</taxon>
        <taxon>asterids</taxon>
        <taxon>lamiids</taxon>
        <taxon>Lamiales</taxon>
        <taxon>Lentibulariaceae</taxon>
        <taxon>Genlisea</taxon>
    </lineage>
</organism>
<evidence type="ECO:0000313" key="6">
    <source>
        <dbReference type="EMBL" id="EPS62835.1"/>
    </source>
</evidence>